<reference evidence="1 2" key="1">
    <citation type="journal article" date="2018" name="Genome Biol. Evol.">
        <title>Multiple Roots of Fruiting Body Formation in Amoebozoa.</title>
        <authorList>
            <person name="Hillmann F."/>
            <person name="Forbes G."/>
            <person name="Novohradska S."/>
            <person name="Ferling I."/>
            <person name="Riege K."/>
            <person name="Groth M."/>
            <person name="Westermann M."/>
            <person name="Marz M."/>
            <person name="Spaller T."/>
            <person name="Winckler T."/>
            <person name="Schaap P."/>
            <person name="Glockner G."/>
        </authorList>
    </citation>
    <scope>NUCLEOTIDE SEQUENCE [LARGE SCALE GENOMIC DNA]</scope>
    <source>
        <strain evidence="1 2">Jena</strain>
    </source>
</reference>
<evidence type="ECO:0000313" key="1">
    <source>
        <dbReference type="EMBL" id="PRP75181.1"/>
    </source>
</evidence>
<dbReference type="InParanoid" id="A0A2P6MTY2"/>
<dbReference type="AlphaFoldDB" id="A0A2P6MTY2"/>
<evidence type="ECO:0008006" key="3">
    <source>
        <dbReference type="Google" id="ProtNLM"/>
    </source>
</evidence>
<name>A0A2P6MTY2_9EUKA</name>
<comment type="caution">
    <text evidence="1">The sequence shown here is derived from an EMBL/GenBank/DDBJ whole genome shotgun (WGS) entry which is preliminary data.</text>
</comment>
<organism evidence="1 2">
    <name type="scientific">Planoprotostelium fungivorum</name>
    <dbReference type="NCBI Taxonomy" id="1890364"/>
    <lineage>
        <taxon>Eukaryota</taxon>
        <taxon>Amoebozoa</taxon>
        <taxon>Evosea</taxon>
        <taxon>Variosea</taxon>
        <taxon>Cavosteliida</taxon>
        <taxon>Cavosteliaceae</taxon>
        <taxon>Planoprotostelium</taxon>
    </lineage>
</organism>
<dbReference type="InterPro" id="IPR011009">
    <property type="entry name" value="Kinase-like_dom_sf"/>
</dbReference>
<dbReference type="EMBL" id="MDYQ01000413">
    <property type="protein sequence ID" value="PRP75181.1"/>
    <property type="molecule type" value="Genomic_DNA"/>
</dbReference>
<dbReference type="Proteomes" id="UP000241769">
    <property type="component" value="Unassembled WGS sequence"/>
</dbReference>
<keyword evidence="2" id="KW-1185">Reference proteome</keyword>
<sequence length="56" mass="6624">MTLTQIEAKNMQVIRFAKSFKYDLLTQDVRDLIVRILSFDANKRPSIEEIITKMHI</sequence>
<protein>
    <recommendedName>
        <fullName evidence="3">Protein kinase domain-containing protein</fullName>
    </recommendedName>
</protein>
<dbReference type="SUPFAM" id="SSF56112">
    <property type="entry name" value="Protein kinase-like (PK-like)"/>
    <property type="match status" value="1"/>
</dbReference>
<proteinExistence type="predicted"/>
<gene>
    <name evidence="1" type="ORF">PROFUN_15971</name>
</gene>
<evidence type="ECO:0000313" key="2">
    <source>
        <dbReference type="Proteomes" id="UP000241769"/>
    </source>
</evidence>
<accession>A0A2P6MTY2</accession>